<evidence type="ECO:0000313" key="3">
    <source>
        <dbReference type="Proteomes" id="UP000215914"/>
    </source>
</evidence>
<accession>A0A251TNG8</accession>
<name>A0A251TNG8_HELAN</name>
<evidence type="ECO:0000313" key="1">
    <source>
        <dbReference type="EMBL" id="KAF5763793.1"/>
    </source>
</evidence>
<protein>
    <submittedName>
        <fullName evidence="2">Uncharacterized protein</fullName>
    </submittedName>
</protein>
<organism evidence="2 3">
    <name type="scientific">Helianthus annuus</name>
    <name type="common">Common sunflower</name>
    <dbReference type="NCBI Taxonomy" id="4232"/>
    <lineage>
        <taxon>Eukaryota</taxon>
        <taxon>Viridiplantae</taxon>
        <taxon>Streptophyta</taxon>
        <taxon>Embryophyta</taxon>
        <taxon>Tracheophyta</taxon>
        <taxon>Spermatophyta</taxon>
        <taxon>Magnoliopsida</taxon>
        <taxon>eudicotyledons</taxon>
        <taxon>Gunneridae</taxon>
        <taxon>Pentapetalae</taxon>
        <taxon>asterids</taxon>
        <taxon>campanulids</taxon>
        <taxon>Asterales</taxon>
        <taxon>Asteraceae</taxon>
        <taxon>Asteroideae</taxon>
        <taxon>Heliantheae alliance</taxon>
        <taxon>Heliantheae</taxon>
        <taxon>Helianthus</taxon>
    </lineage>
</organism>
<keyword evidence="3" id="KW-1185">Reference proteome</keyword>
<dbReference type="Gramene" id="mRNA:HanXRQr2_Chr15g0684541">
    <property type="protein sequence ID" value="CDS:HanXRQr2_Chr15g0684541.1"/>
    <property type="gene ID" value="HanXRQr2_Chr15g0684541"/>
</dbReference>
<gene>
    <name evidence="2" type="ORF">HannXRQ_Chr10g0312211</name>
    <name evidence="1" type="ORF">HanXRQr2_Chr15g0684541</name>
</gene>
<dbReference type="Proteomes" id="UP000215914">
    <property type="component" value="Chromosome 10"/>
</dbReference>
<dbReference type="AlphaFoldDB" id="A0A251TNG8"/>
<reference evidence="2" key="2">
    <citation type="submission" date="2017-02" db="EMBL/GenBank/DDBJ databases">
        <title>Sunflower complete genome.</title>
        <authorList>
            <person name="Langlade N."/>
            <person name="Munos S."/>
        </authorList>
    </citation>
    <scope>NUCLEOTIDE SEQUENCE [LARGE SCALE GENOMIC DNA]</scope>
    <source>
        <tissue evidence="2">Leaves</tissue>
    </source>
</reference>
<dbReference type="InParanoid" id="A0A251TNG8"/>
<reference evidence="1 3" key="1">
    <citation type="journal article" date="2017" name="Nature">
        <title>The sunflower genome provides insights into oil metabolism, flowering and Asterid evolution.</title>
        <authorList>
            <person name="Badouin H."/>
            <person name="Gouzy J."/>
            <person name="Grassa C.J."/>
            <person name="Murat F."/>
            <person name="Staton S.E."/>
            <person name="Cottret L."/>
            <person name="Lelandais-Briere C."/>
            <person name="Owens G.L."/>
            <person name="Carrere S."/>
            <person name="Mayjonade B."/>
            <person name="Legrand L."/>
            <person name="Gill N."/>
            <person name="Kane N.C."/>
            <person name="Bowers J.E."/>
            <person name="Hubner S."/>
            <person name="Bellec A."/>
            <person name="Berard A."/>
            <person name="Berges H."/>
            <person name="Blanchet N."/>
            <person name="Boniface M.C."/>
            <person name="Brunel D."/>
            <person name="Catrice O."/>
            <person name="Chaidir N."/>
            <person name="Claudel C."/>
            <person name="Donnadieu C."/>
            <person name="Faraut T."/>
            <person name="Fievet G."/>
            <person name="Helmstetter N."/>
            <person name="King M."/>
            <person name="Knapp S.J."/>
            <person name="Lai Z."/>
            <person name="Le Paslier M.C."/>
            <person name="Lippi Y."/>
            <person name="Lorenzon L."/>
            <person name="Mandel J.R."/>
            <person name="Marage G."/>
            <person name="Marchand G."/>
            <person name="Marquand E."/>
            <person name="Bret-Mestries E."/>
            <person name="Morien E."/>
            <person name="Nambeesan S."/>
            <person name="Nguyen T."/>
            <person name="Pegot-Espagnet P."/>
            <person name="Pouilly N."/>
            <person name="Raftis F."/>
            <person name="Sallet E."/>
            <person name="Schiex T."/>
            <person name="Thomas J."/>
            <person name="Vandecasteele C."/>
            <person name="Vares D."/>
            <person name="Vear F."/>
            <person name="Vautrin S."/>
            <person name="Crespi M."/>
            <person name="Mangin B."/>
            <person name="Burke J.M."/>
            <person name="Salse J."/>
            <person name="Munos S."/>
            <person name="Vincourt P."/>
            <person name="Rieseberg L.H."/>
            <person name="Langlade N.B."/>
        </authorList>
    </citation>
    <scope>NUCLEOTIDE SEQUENCE [LARGE SCALE GENOMIC DNA]</scope>
    <source>
        <strain evidence="3">cv. SF193</strain>
        <tissue evidence="1">Leaves</tissue>
    </source>
</reference>
<reference evidence="1" key="3">
    <citation type="submission" date="2020-06" db="EMBL/GenBank/DDBJ databases">
        <title>Helianthus annuus Genome sequencing and assembly Release 2.</title>
        <authorList>
            <person name="Gouzy J."/>
            <person name="Langlade N."/>
            <person name="Munos S."/>
        </authorList>
    </citation>
    <scope>NUCLEOTIDE SEQUENCE</scope>
    <source>
        <tissue evidence="1">Leaves</tissue>
    </source>
</reference>
<sequence length="58" mass="7062">MKLGNYYNTYTLSLLAHFHHFTPYLHTHKNTLIFIIFTKNTHQKPISFYYIFDDQHGE</sequence>
<proteinExistence type="predicted"/>
<dbReference type="EMBL" id="CM007899">
    <property type="protein sequence ID" value="OTG12675.1"/>
    <property type="molecule type" value="Genomic_DNA"/>
</dbReference>
<evidence type="ECO:0000313" key="2">
    <source>
        <dbReference type="EMBL" id="OTG12675.1"/>
    </source>
</evidence>
<dbReference type="EMBL" id="MNCJ02000330">
    <property type="protein sequence ID" value="KAF5763793.1"/>
    <property type="molecule type" value="Genomic_DNA"/>
</dbReference>